<keyword evidence="1" id="KW-0732">Signal</keyword>
<accession>A0A1G5PRQ6</accession>
<dbReference type="InterPro" id="IPR012336">
    <property type="entry name" value="Thioredoxin-like_fold"/>
</dbReference>
<dbReference type="Gene3D" id="3.40.30.10">
    <property type="entry name" value="Glutaredoxin"/>
    <property type="match status" value="2"/>
</dbReference>
<dbReference type="InterPro" id="IPR041737">
    <property type="entry name" value="SoxW"/>
</dbReference>
<dbReference type="EMBL" id="FMWD01000002">
    <property type="protein sequence ID" value="SCZ51719.1"/>
    <property type="molecule type" value="Genomic_DNA"/>
</dbReference>
<feature type="signal peptide" evidence="1">
    <location>
        <begin position="1"/>
        <end position="29"/>
    </location>
</feature>
<dbReference type="InterPro" id="IPR036249">
    <property type="entry name" value="Thioredoxin-like_sf"/>
</dbReference>
<keyword evidence="4" id="KW-1185">Reference proteome</keyword>
<dbReference type="Pfam" id="PF13098">
    <property type="entry name" value="Thioredoxin_2"/>
    <property type="match status" value="2"/>
</dbReference>
<dbReference type="PROSITE" id="PS51352">
    <property type="entry name" value="THIOREDOXIN_2"/>
    <property type="match status" value="1"/>
</dbReference>
<reference evidence="3 4" key="1">
    <citation type="submission" date="2016-10" db="EMBL/GenBank/DDBJ databases">
        <authorList>
            <person name="de Groot N.N."/>
        </authorList>
    </citation>
    <scope>NUCLEOTIDE SEQUENCE [LARGE SCALE GENOMIC DNA]</scope>
    <source>
        <strain evidence="3 4">HLD2</strain>
    </source>
</reference>
<dbReference type="STRING" id="415747.SAMN03097708_00569"/>
<sequence length="359" mass="41371">MVYYPDMFTKLVTHGVLALLLLVPGPILAQESDAEWDAWEQTLTEEAEEAWEFNDAPLTEQVETPDWFQLTFLDLGEDLADAKRAGREGLIVYFGQKYCPYCQALMEDLKQPDIRSYVQSNFHVVEVDIHGDRTVTDPEGRESSEKAFAERENANLTPTLIFYDPEGRQAHKLTGYHSAYRFRAALEYVADDHYQTESFRSYLQRADPNLAPREGELNPSEVFAPPPFNLDRTRFPGERPLIVFFEQADCHACDVLHSGPMQRKAIRDLLDQFDTIQLGVWGETPVITPDGERLTAREWSERLRLFYTPTLLFFDRGGEEILRLDSVAHFYRIQGVLQYVLSGAHQEGVALQEWSRRNR</sequence>
<feature type="chain" id="PRO_5011522891" evidence="1">
    <location>
        <begin position="30"/>
        <end position="359"/>
    </location>
</feature>
<gene>
    <name evidence="3" type="ORF">SAMN03097708_00569</name>
</gene>
<evidence type="ECO:0000313" key="3">
    <source>
        <dbReference type="EMBL" id="SCZ51719.1"/>
    </source>
</evidence>
<dbReference type="CDD" id="cd02951">
    <property type="entry name" value="SoxW"/>
    <property type="match status" value="1"/>
</dbReference>
<dbReference type="SUPFAM" id="SSF52833">
    <property type="entry name" value="Thioredoxin-like"/>
    <property type="match status" value="2"/>
</dbReference>
<evidence type="ECO:0000256" key="1">
    <source>
        <dbReference type="SAM" id="SignalP"/>
    </source>
</evidence>
<dbReference type="InterPro" id="IPR013766">
    <property type="entry name" value="Thioredoxin_domain"/>
</dbReference>
<protein>
    <submittedName>
        <fullName evidence="3">Thioredoxin-related protein</fullName>
    </submittedName>
</protein>
<dbReference type="Proteomes" id="UP000199648">
    <property type="component" value="Unassembled WGS sequence"/>
</dbReference>
<dbReference type="OrthoDB" id="9791630at2"/>
<evidence type="ECO:0000259" key="2">
    <source>
        <dbReference type="PROSITE" id="PS51352"/>
    </source>
</evidence>
<proteinExistence type="predicted"/>
<organism evidence="3 4">
    <name type="scientific">Thiohalomonas denitrificans</name>
    <dbReference type="NCBI Taxonomy" id="415747"/>
    <lineage>
        <taxon>Bacteria</taxon>
        <taxon>Pseudomonadati</taxon>
        <taxon>Pseudomonadota</taxon>
        <taxon>Gammaproteobacteria</taxon>
        <taxon>Thiohalomonadales</taxon>
        <taxon>Thiohalomonadaceae</taxon>
        <taxon>Thiohalomonas</taxon>
    </lineage>
</organism>
<evidence type="ECO:0000313" key="4">
    <source>
        <dbReference type="Proteomes" id="UP000199648"/>
    </source>
</evidence>
<name>A0A1G5PRQ6_9GAMM</name>
<feature type="domain" description="Thioredoxin" evidence="2">
    <location>
        <begin position="44"/>
        <end position="191"/>
    </location>
</feature>
<dbReference type="AlphaFoldDB" id="A0A1G5PRQ6"/>